<dbReference type="InterPro" id="IPR037219">
    <property type="entry name" value="Peptidase_M41-like"/>
</dbReference>
<accession>A0A1Z4C4R2</accession>
<evidence type="ECO:0008006" key="3">
    <source>
        <dbReference type="Google" id="ProtNLM"/>
    </source>
</evidence>
<dbReference type="AlphaFoldDB" id="A0A1Z4C4R2"/>
<gene>
    <name evidence="1" type="ORF">CEK71_21895</name>
</gene>
<protein>
    <recommendedName>
        <fullName evidence="3">Peptidase M41 domain-containing protein</fullName>
    </recommendedName>
</protein>
<name>A0A1Z4C4R2_9GAMM</name>
<dbReference type="GO" id="GO:0006508">
    <property type="term" value="P:proteolysis"/>
    <property type="evidence" value="ECO:0007669"/>
    <property type="project" value="InterPro"/>
</dbReference>
<dbReference type="Gene3D" id="1.20.58.760">
    <property type="entry name" value="Peptidase M41"/>
    <property type="match status" value="1"/>
</dbReference>
<sequence length="223" mass="25001">MVTSENIGQDQLKEHKRRIAFHEAGHATAIYFNNKARNLPPVFFQINLKNINGKPEEYLKTRQTMHDDCIVGVEGGRLVEFLPSSIDALADNTTSHDESMADLIKAIEADIINLLIGPLAEAKYVADTDGEIFNQKLVNLNALKHYGGRSDLALVNDYLQSFSPYKQQQDKKRDELFSIAFGFIKDQQSWAAITKLANYIIDGNKILIGYEEVVSLLGCPIDD</sequence>
<dbReference type="KEGG" id="mpsy:CEK71_21895"/>
<reference evidence="1 2" key="1">
    <citation type="submission" date="2017-06" db="EMBL/GenBank/DDBJ databases">
        <title>Genome Sequencing of the methanotroph Methylovulum psychrotolerants str. HV10-M2 isolated from a high-altitude environment.</title>
        <authorList>
            <person name="Mateos-Rivera A."/>
        </authorList>
    </citation>
    <scope>NUCLEOTIDE SEQUENCE [LARGE SCALE GENOMIC DNA]</scope>
    <source>
        <strain evidence="1 2">HV10_M2</strain>
    </source>
</reference>
<dbReference type="EMBL" id="CP022129">
    <property type="protein sequence ID" value="ASF48495.1"/>
    <property type="molecule type" value="Genomic_DNA"/>
</dbReference>
<dbReference type="GO" id="GO:0004176">
    <property type="term" value="F:ATP-dependent peptidase activity"/>
    <property type="evidence" value="ECO:0007669"/>
    <property type="project" value="InterPro"/>
</dbReference>
<dbReference type="SUPFAM" id="SSF140990">
    <property type="entry name" value="FtsH protease domain-like"/>
    <property type="match status" value="1"/>
</dbReference>
<proteinExistence type="predicted"/>
<dbReference type="OrthoDB" id="5567255at2"/>
<evidence type="ECO:0000313" key="2">
    <source>
        <dbReference type="Proteomes" id="UP000197019"/>
    </source>
</evidence>
<keyword evidence="2" id="KW-1185">Reference proteome</keyword>
<dbReference type="GO" id="GO:0004222">
    <property type="term" value="F:metalloendopeptidase activity"/>
    <property type="evidence" value="ECO:0007669"/>
    <property type="project" value="InterPro"/>
</dbReference>
<organism evidence="1 2">
    <name type="scientific">Methylovulum psychrotolerans</name>
    <dbReference type="NCBI Taxonomy" id="1704499"/>
    <lineage>
        <taxon>Bacteria</taxon>
        <taxon>Pseudomonadati</taxon>
        <taxon>Pseudomonadota</taxon>
        <taxon>Gammaproteobacteria</taxon>
        <taxon>Methylococcales</taxon>
        <taxon>Methylococcaceae</taxon>
        <taxon>Methylovulum</taxon>
    </lineage>
</organism>
<dbReference type="Proteomes" id="UP000197019">
    <property type="component" value="Chromosome"/>
</dbReference>
<evidence type="ECO:0000313" key="1">
    <source>
        <dbReference type="EMBL" id="ASF48495.1"/>
    </source>
</evidence>
<dbReference type="GO" id="GO:0005524">
    <property type="term" value="F:ATP binding"/>
    <property type="evidence" value="ECO:0007669"/>
    <property type="project" value="InterPro"/>
</dbReference>